<reference evidence="2" key="1">
    <citation type="submission" date="2021-01" db="EMBL/GenBank/DDBJ databases">
        <authorList>
            <person name="Corre E."/>
            <person name="Pelletier E."/>
            <person name="Niang G."/>
            <person name="Scheremetjew M."/>
            <person name="Finn R."/>
            <person name="Kale V."/>
            <person name="Holt S."/>
            <person name="Cochrane G."/>
            <person name="Meng A."/>
            <person name="Brown T."/>
            <person name="Cohen L."/>
        </authorList>
    </citation>
    <scope>NUCLEOTIDE SEQUENCE</scope>
    <source>
        <strain evidence="2">CCMP281</strain>
    </source>
</reference>
<accession>A0A7S3B0Y0</accession>
<organism evidence="2">
    <name type="scientific">Haptolina ericina</name>
    <dbReference type="NCBI Taxonomy" id="156174"/>
    <lineage>
        <taxon>Eukaryota</taxon>
        <taxon>Haptista</taxon>
        <taxon>Haptophyta</taxon>
        <taxon>Prymnesiophyceae</taxon>
        <taxon>Prymnesiales</taxon>
        <taxon>Prymnesiaceae</taxon>
        <taxon>Haptolina</taxon>
    </lineage>
</organism>
<feature type="region of interest" description="Disordered" evidence="1">
    <location>
        <begin position="75"/>
        <end position="97"/>
    </location>
</feature>
<gene>
    <name evidence="2" type="ORF">HERI1096_LOCUS22252</name>
</gene>
<sequence>MAAQKHGRDPRSQRSGEDFTEAQQMTLLTWAARNAADFAAAPTAARRGVSKKYVLHFGKYKGFRLEQLVTASHSGSKKMEDEADSDGKQVAGNVSDRGRKEYIVQHMGGPCPAENPAKEKKWVDAACKAWNKEKSRRLETNEARAGAETEIGKLGAERACARKQVQAHADAGAFAGLRGEVTNPPLAPDS</sequence>
<protein>
    <submittedName>
        <fullName evidence="2">Uncharacterized protein</fullName>
    </submittedName>
</protein>
<evidence type="ECO:0000313" key="2">
    <source>
        <dbReference type="EMBL" id="CAE0121551.1"/>
    </source>
</evidence>
<proteinExistence type="predicted"/>
<dbReference type="EMBL" id="HBHX01040117">
    <property type="protein sequence ID" value="CAE0121551.1"/>
    <property type="molecule type" value="Transcribed_RNA"/>
</dbReference>
<evidence type="ECO:0000256" key="1">
    <source>
        <dbReference type="SAM" id="MobiDB-lite"/>
    </source>
</evidence>
<name>A0A7S3B0Y0_9EUKA</name>
<dbReference type="AlphaFoldDB" id="A0A7S3B0Y0"/>
<feature type="region of interest" description="Disordered" evidence="1">
    <location>
        <begin position="1"/>
        <end position="21"/>
    </location>
</feature>
<feature type="compositionally biased region" description="Basic and acidic residues" evidence="1">
    <location>
        <begin position="1"/>
        <end position="17"/>
    </location>
</feature>